<evidence type="ECO:0000313" key="8">
    <source>
        <dbReference type="EMBL" id="CAF3600910.1"/>
    </source>
</evidence>
<feature type="compositionally biased region" description="Polar residues" evidence="6">
    <location>
        <begin position="94"/>
        <end position="103"/>
    </location>
</feature>
<dbReference type="AlphaFoldDB" id="A0A813TQ62"/>
<evidence type="ECO:0000256" key="6">
    <source>
        <dbReference type="SAM" id="MobiDB-lite"/>
    </source>
</evidence>
<dbReference type="GO" id="GO:0016592">
    <property type="term" value="C:mediator complex"/>
    <property type="evidence" value="ECO:0007669"/>
    <property type="project" value="InterPro"/>
</dbReference>
<dbReference type="GO" id="GO:0003713">
    <property type="term" value="F:transcription coactivator activity"/>
    <property type="evidence" value="ECO:0007669"/>
    <property type="project" value="TreeGrafter"/>
</dbReference>
<evidence type="ECO:0000256" key="1">
    <source>
        <dbReference type="ARBA" id="ARBA00004123"/>
    </source>
</evidence>
<keyword evidence="5" id="KW-0539">Nucleus</keyword>
<dbReference type="Pfam" id="PF11571">
    <property type="entry name" value="Med27"/>
    <property type="match status" value="1"/>
</dbReference>
<dbReference type="EMBL" id="CAJNOQ010000562">
    <property type="protein sequence ID" value="CAF0814901.1"/>
    <property type="molecule type" value="Genomic_DNA"/>
</dbReference>
<keyword evidence="3" id="KW-0805">Transcription regulation</keyword>
<gene>
    <name evidence="7" type="ORF">GPM918_LOCUS4233</name>
    <name evidence="8" type="ORF">SRO942_LOCUS4233</name>
</gene>
<dbReference type="InterPro" id="IPR021627">
    <property type="entry name" value="Mediator_Med27"/>
</dbReference>
<feature type="compositionally biased region" description="Low complexity" evidence="6">
    <location>
        <begin position="78"/>
        <end position="93"/>
    </location>
</feature>
<dbReference type="Proteomes" id="UP000663829">
    <property type="component" value="Unassembled WGS sequence"/>
</dbReference>
<comment type="similarity">
    <text evidence="2">Belongs to the Mediator complex subunit 27 family.</text>
</comment>
<evidence type="ECO:0000256" key="4">
    <source>
        <dbReference type="ARBA" id="ARBA00023163"/>
    </source>
</evidence>
<keyword evidence="9" id="KW-1185">Reference proteome</keyword>
<evidence type="ECO:0000256" key="3">
    <source>
        <dbReference type="ARBA" id="ARBA00023015"/>
    </source>
</evidence>
<dbReference type="GO" id="GO:0006357">
    <property type="term" value="P:regulation of transcription by RNA polymerase II"/>
    <property type="evidence" value="ECO:0007669"/>
    <property type="project" value="TreeGrafter"/>
</dbReference>
<accession>A0A813TQ62</accession>
<comment type="caution">
    <text evidence="7">The sequence shown here is derived from an EMBL/GenBank/DDBJ whole genome shotgun (WGS) entry which is preliminary data.</text>
</comment>
<dbReference type="Proteomes" id="UP000681722">
    <property type="component" value="Unassembled WGS sequence"/>
</dbReference>
<comment type="subcellular location">
    <subcellularLocation>
        <location evidence="1">Nucleus</location>
    </subcellularLocation>
</comment>
<dbReference type="PANTHER" id="PTHR13130:SF4">
    <property type="entry name" value="MEDIATOR OF RNA POLYMERASE II TRANSCRIPTION SUBUNIT 27"/>
    <property type="match status" value="1"/>
</dbReference>
<dbReference type="OrthoDB" id="1868004at2759"/>
<organism evidence="7 9">
    <name type="scientific">Didymodactylos carnosus</name>
    <dbReference type="NCBI Taxonomy" id="1234261"/>
    <lineage>
        <taxon>Eukaryota</taxon>
        <taxon>Metazoa</taxon>
        <taxon>Spiralia</taxon>
        <taxon>Gnathifera</taxon>
        <taxon>Rotifera</taxon>
        <taxon>Eurotatoria</taxon>
        <taxon>Bdelloidea</taxon>
        <taxon>Philodinida</taxon>
        <taxon>Philodinidae</taxon>
        <taxon>Didymodactylos</taxon>
    </lineage>
</organism>
<protein>
    <recommendedName>
        <fullName evidence="10">Mediator complex subunit 27</fullName>
    </recommendedName>
</protein>
<dbReference type="EMBL" id="CAJOBC010000562">
    <property type="protein sequence ID" value="CAF3600910.1"/>
    <property type="molecule type" value="Genomic_DNA"/>
</dbReference>
<name>A0A813TQ62_9BILA</name>
<evidence type="ECO:0008006" key="10">
    <source>
        <dbReference type="Google" id="ProtNLM"/>
    </source>
</evidence>
<dbReference type="PANTHER" id="PTHR13130">
    <property type="entry name" value="34 KDA TRANSCRIPTIONAL CO-ACTIVATOR-RELATED"/>
    <property type="match status" value="1"/>
</dbReference>
<feature type="region of interest" description="Disordered" evidence="6">
    <location>
        <begin position="70"/>
        <end position="103"/>
    </location>
</feature>
<evidence type="ECO:0000313" key="7">
    <source>
        <dbReference type="EMBL" id="CAF0814901.1"/>
    </source>
</evidence>
<sequence length="376" mass="42245">MPNVPNLQPGVGIPPGMAVVGPAAGGANLLARQAQNDEIISRCLQNINKIRENLNVVLNTTTQAALADFDDNNLNSSTTNQTQTTTGGTNATAQPTSNNVPPTRTQRLFDQKLCEMSTSLDHLGNLIEQYDFKALHQFNPLVNHLNELSFEKNGQLINEWSNNWKWVSKLNETQNILSQNLTVQPYRRTLQKQYQQQQGRSTRYDQPLATASTTAALEKAVQQFEQQQQQTCTIQMTRLSEHLTIIRVTITRANIEVYLYIRSTIEHVTVKPLNEKKNGLSSSSTSKLSSAFSSPSSYIVLDLIAGHIRAAAIYYSNTSNASPEGIIKKVLDYILKYVNLYHGKCVVCQKHLLNGLQPTWRDFKTYEPYHEECVNY</sequence>
<evidence type="ECO:0000256" key="2">
    <source>
        <dbReference type="ARBA" id="ARBA00008048"/>
    </source>
</evidence>
<evidence type="ECO:0000313" key="9">
    <source>
        <dbReference type="Proteomes" id="UP000663829"/>
    </source>
</evidence>
<proteinExistence type="inferred from homology"/>
<keyword evidence="4" id="KW-0804">Transcription</keyword>
<reference evidence="7" key="1">
    <citation type="submission" date="2021-02" db="EMBL/GenBank/DDBJ databases">
        <authorList>
            <person name="Nowell W R."/>
        </authorList>
    </citation>
    <scope>NUCLEOTIDE SEQUENCE</scope>
</reference>
<evidence type="ECO:0000256" key="5">
    <source>
        <dbReference type="ARBA" id="ARBA00023242"/>
    </source>
</evidence>